<dbReference type="Pfam" id="PF08228">
    <property type="entry name" value="RNase_P_pop3"/>
    <property type="match status" value="1"/>
</dbReference>
<name>W9Z422_9EURO</name>
<dbReference type="GO" id="GO:0006364">
    <property type="term" value="P:rRNA processing"/>
    <property type="evidence" value="ECO:0007669"/>
    <property type="project" value="InterPro"/>
</dbReference>
<dbReference type="RefSeq" id="XP_007730666.1">
    <property type="nucleotide sequence ID" value="XM_007732476.1"/>
</dbReference>
<dbReference type="Proteomes" id="UP000019478">
    <property type="component" value="Unassembled WGS sequence"/>
</dbReference>
<dbReference type="PANTHER" id="PTHR28272:SF1">
    <property type="entry name" value="RIBONUCLEASES P_MRP PROTEIN SUBUNIT POP3"/>
    <property type="match status" value="1"/>
</dbReference>
<evidence type="ECO:0000313" key="2">
    <source>
        <dbReference type="EMBL" id="EXJ89269.1"/>
    </source>
</evidence>
<proteinExistence type="predicted"/>
<dbReference type="AlphaFoldDB" id="W9Z422"/>
<dbReference type="GO" id="GO:0005829">
    <property type="term" value="C:cytosol"/>
    <property type="evidence" value="ECO:0007669"/>
    <property type="project" value="TreeGrafter"/>
</dbReference>
<organism evidence="2 3">
    <name type="scientific">Capronia epimyces CBS 606.96</name>
    <dbReference type="NCBI Taxonomy" id="1182542"/>
    <lineage>
        <taxon>Eukaryota</taxon>
        <taxon>Fungi</taxon>
        <taxon>Dikarya</taxon>
        <taxon>Ascomycota</taxon>
        <taxon>Pezizomycotina</taxon>
        <taxon>Eurotiomycetes</taxon>
        <taxon>Chaetothyriomycetidae</taxon>
        <taxon>Chaetothyriales</taxon>
        <taxon>Herpotrichiellaceae</taxon>
        <taxon>Capronia</taxon>
    </lineage>
</organism>
<sequence>MSKPKKPVHTLSLPYPDPPWPSVSADQEQAILRLLLPLLQPIGEFRRDYIPQSKGRGRAGKTHKTENGSVPEWMPELYNHLTIGFNSTVRRLESLAHTRKPANIALTTSNPPGKPEINLSVVFVCRQNLPDIMISSLPLLMATSAPKSNRSKLVELTSQAEAKIALALQQPRVGVLGCEEGAPGAETLLRFVSEMVDAVDVSWLEQPGNPVYYPAKVKTTEVEAKDKATARKLKRKNSEEG</sequence>
<comment type="caution">
    <text evidence="2">The sequence shown here is derived from an EMBL/GenBank/DDBJ whole genome shotgun (WGS) entry which is preliminary data.</text>
</comment>
<dbReference type="HOGENOM" id="CLU_047273_2_0_1"/>
<dbReference type="InterPro" id="IPR013241">
    <property type="entry name" value="RNase_P_Pop3"/>
</dbReference>
<dbReference type="GO" id="GO:0004526">
    <property type="term" value="F:ribonuclease P activity"/>
    <property type="evidence" value="ECO:0007669"/>
    <property type="project" value="TreeGrafter"/>
</dbReference>
<dbReference type="GO" id="GO:0000172">
    <property type="term" value="C:ribonuclease MRP complex"/>
    <property type="evidence" value="ECO:0007669"/>
    <property type="project" value="TreeGrafter"/>
</dbReference>
<evidence type="ECO:0000256" key="1">
    <source>
        <dbReference type="SAM" id="MobiDB-lite"/>
    </source>
</evidence>
<dbReference type="GO" id="GO:0000171">
    <property type="term" value="F:ribonuclease MRP activity"/>
    <property type="evidence" value="ECO:0007669"/>
    <property type="project" value="TreeGrafter"/>
</dbReference>
<gene>
    <name evidence="2" type="ORF">A1O3_02335</name>
</gene>
<protein>
    <submittedName>
        <fullName evidence="2">Uncharacterized protein</fullName>
    </submittedName>
</protein>
<dbReference type="eggNOG" id="ENOG502S6UT">
    <property type="taxonomic scope" value="Eukaryota"/>
</dbReference>
<dbReference type="GO" id="GO:0034965">
    <property type="term" value="P:intronic box C/D snoRNA processing"/>
    <property type="evidence" value="ECO:0007669"/>
    <property type="project" value="TreeGrafter"/>
</dbReference>
<dbReference type="PANTHER" id="PTHR28272">
    <property type="entry name" value="RIBONUCLEASES P/MRP PROTEIN SUBUNIT POP3"/>
    <property type="match status" value="1"/>
</dbReference>
<reference evidence="2 3" key="1">
    <citation type="submission" date="2013-03" db="EMBL/GenBank/DDBJ databases">
        <title>The Genome Sequence of Capronia epimyces CBS 606.96.</title>
        <authorList>
            <consortium name="The Broad Institute Genomics Platform"/>
            <person name="Cuomo C."/>
            <person name="de Hoog S."/>
            <person name="Gorbushina A."/>
            <person name="Walker B."/>
            <person name="Young S.K."/>
            <person name="Zeng Q."/>
            <person name="Gargeya S."/>
            <person name="Fitzgerald M."/>
            <person name="Haas B."/>
            <person name="Abouelleil A."/>
            <person name="Allen A.W."/>
            <person name="Alvarado L."/>
            <person name="Arachchi H.M."/>
            <person name="Berlin A.M."/>
            <person name="Chapman S.B."/>
            <person name="Gainer-Dewar J."/>
            <person name="Goldberg J."/>
            <person name="Griggs A."/>
            <person name="Gujja S."/>
            <person name="Hansen M."/>
            <person name="Howarth C."/>
            <person name="Imamovic A."/>
            <person name="Ireland A."/>
            <person name="Larimer J."/>
            <person name="McCowan C."/>
            <person name="Murphy C."/>
            <person name="Pearson M."/>
            <person name="Poon T.W."/>
            <person name="Priest M."/>
            <person name="Roberts A."/>
            <person name="Saif S."/>
            <person name="Shea T."/>
            <person name="Sisk P."/>
            <person name="Sykes S."/>
            <person name="Wortman J."/>
            <person name="Nusbaum C."/>
            <person name="Birren B."/>
        </authorList>
    </citation>
    <scope>NUCLEOTIDE SEQUENCE [LARGE SCALE GENOMIC DNA]</scope>
    <source>
        <strain evidence="2 3">CBS 606.96</strain>
    </source>
</reference>
<accession>W9Z422</accession>
<dbReference type="GO" id="GO:0008033">
    <property type="term" value="P:tRNA processing"/>
    <property type="evidence" value="ECO:0007669"/>
    <property type="project" value="InterPro"/>
</dbReference>
<dbReference type="GeneID" id="19166466"/>
<feature type="region of interest" description="Disordered" evidence="1">
    <location>
        <begin position="51"/>
        <end position="71"/>
    </location>
</feature>
<dbReference type="EMBL" id="AMGY01000002">
    <property type="protein sequence ID" value="EXJ89269.1"/>
    <property type="molecule type" value="Genomic_DNA"/>
</dbReference>
<dbReference type="OrthoDB" id="20109at2759"/>
<dbReference type="GO" id="GO:0005655">
    <property type="term" value="C:nucleolar ribonuclease P complex"/>
    <property type="evidence" value="ECO:0007669"/>
    <property type="project" value="TreeGrafter"/>
</dbReference>
<keyword evidence="3" id="KW-1185">Reference proteome</keyword>
<dbReference type="STRING" id="1182542.W9Z422"/>
<evidence type="ECO:0000313" key="3">
    <source>
        <dbReference type="Proteomes" id="UP000019478"/>
    </source>
</evidence>